<dbReference type="PRINTS" id="PR01775">
    <property type="entry name" value="GLFROXRDTASE"/>
</dbReference>
<feature type="compositionally biased region" description="Basic and acidic residues" evidence="3">
    <location>
        <begin position="396"/>
        <end position="412"/>
    </location>
</feature>
<dbReference type="Gene3D" id="3.30.360.10">
    <property type="entry name" value="Dihydrodipicolinate Reductase, domain 2"/>
    <property type="match status" value="1"/>
</dbReference>
<evidence type="ECO:0000259" key="4">
    <source>
        <dbReference type="Pfam" id="PF01408"/>
    </source>
</evidence>
<dbReference type="GO" id="GO:0000166">
    <property type="term" value="F:nucleotide binding"/>
    <property type="evidence" value="ECO:0007669"/>
    <property type="project" value="InterPro"/>
</dbReference>
<keyword evidence="2" id="KW-0560">Oxidoreductase</keyword>
<dbReference type="InterPro" id="IPR008354">
    <property type="entry name" value="Glc-Fru_OxRdtase_bac"/>
</dbReference>
<evidence type="ECO:0000256" key="1">
    <source>
        <dbReference type="ARBA" id="ARBA00010928"/>
    </source>
</evidence>
<feature type="region of interest" description="Disordered" evidence="3">
    <location>
        <begin position="38"/>
        <end position="59"/>
    </location>
</feature>
<accession>A0A250IE86</accession>
<feature type="domain" description="Gfo/Idh/MocA-like oxidoreductase N-terminal" evidence="4">
    <location>
        <begin position="67"/>
        <end position="190"/>
    </location>
</feature>
<dbReference type="OrthoDB" id="9793050at2"/>
<dbReference type="KEGG" id="mbd:MEBOL_002896"/>
<name>A0A250IE86_9BACT</name>
<feature type="domain" description="GFO/IDH/MocA-like oxidoreductase" evidence="5">
    <location>
        <begin position="198"/>
        <end position="319"/>
    </location>
</feature>
<dbReference type="InterPro" id="IPR036291">
    <property type="entry name" value="NAD(P)-bd_dom_sf"/>
</dbReference>
<sequence length="421" mass="46578">MKRDDARGWTRRGLLSTAGGMVGAGLWLPEALAAAGGKSEVKLPPMKSPTEVESPLPEPMAPDKRVGFAIVGLGRLSLEELLPAFGQCEKSRVVALVSGDKDKARTVARQYGVSEKNLYDYKNYDTLADNPEVQAVYIVLPNHMHAEYTVRAAKAGKHVLCEKPMANSVAECQQMIDACRVAKKQLMVAYRLQYEPHHRAAIQLARSKKLAALKLFSADNGQNQAPEPQWRHKKAMAGGGALPDVGIYCLSAARYLSGEEPVEVWGSLYSTPGDARFKEVEEDFLFTLRFPSGLIAQCTTGYGHHESRRMRLMGSEAWVDLDPAFSYSGLRMRISRKSPEDPRASDTLERSLPRKSQFAREMDHFAECVQNNRTPHTPGEEGMQDQRIIEALYRAAREGKPQKLEAPGKLDAFRGPPPSEG</sequence>
<reference evidence="6 7" key="1">
    <citation type="submission" date="2017-06" db="EMBL/GenBank/DDBJ databases">
        <authorList>
            <person name="Kim H.J."/>
            <person name="Triplett B.A."/>
        </authorList>
    </citation>
    <scope>NUCLEOTIDE SEQUENCE [LARGE SCALE GENOMIC DNA]</scope>
    <source>
        <strain evidence="6 7">DSM 14713</strain>
    </source>
</reference>
<protein>
    <submittedName>
        <fullName evidence="6">Dehydrogenase</fullName>
    </submittedName>
</protein>
<gene>
    <name evidence="6" type="ORF">MEBOL_002896</name>
</gene>
<dbReference type="InterPro" id="IPR050984">
    <property type="entry name" value="Gfo/Idh/MocA_domain"/>
</dbReference>
<dbReference type="PANTHER" id="PTHR22604:SF105">
    <property type="entry name" value="TRANS-1,2-DIHYDROBENZENE-1,2-DIOL DEHYDROGENASE"/>
    <property type="match status" value="1"/>
</dbReference>
<dbReference type="InterPro" id="IPR055170">
    <property type="entry name" value="GFO_IDH_MocA-like_dom"/>
</dbReference>
<dbReference type="Pfam" id="PF01408">
    <property type="entry name" value="GFO_IDH_MocA"/>
    <property type="match status" value="1"/>
</dbReference>
<dbReference type="SUPFAM" id="SSF51735">
    <property type="entry name" value="NAD(P)-binding Rossmann-fold domains"/>
    <property type="match status" value="1"/>
</dbReference>
<dbReference type="Pfam" id="PF22725">
    <property type="entry name" value="GFO_IDH_MocA_C3"/>
    <property type="match status" value="1"/>
</dbReference>
<dbReference type="PANTHER" id="PTHR22604">
    <property type="entry name" value="OXIDOREDUCTASES"/>
    <property type="match status" value="1"/>
</dbReference>
<dbReference type="RefSeq" id="WP_095978009.1">
    <property type="nucleotide sequence ID" value="NZ_CP022163.1"/>
</dbReference>
<comment type="similarity">
    <text evidence="1">Belongs to the Gfo/Idh/MocA family.</text>
</comment>
<dbReference type="GO" id="GO:0016491">
    <property type="term" value="F:oxidoreductase activity"/>
    <property type="evidence" value="ECO:0007669"/>
    <property type="project" value="UniProtKB-KW"/>
</dbReference>
<dbReference type="EMBL" id="CP022163">
    <property type="protein sequence ID" value="ATB29447.1"/>
    <property type="molecule type" value="Genomic_DNA"/>
</dbReference>
<dbReference type="InterPro" id="IPR000683">
    <property type="entry name" value="Gfo/Idh/MocA-like_OxRdtase_N"/>
</dbReference>
<dbReference type="Gene3D" id="3.40.50.720">
    <property type="entry name" value="NAD(P)-binding Rossmann-like Domain"/>
    <property type="match status" value="1"/>
</dbReference>
<dbReference type="PROSITE" id="PS51318">
    <property type="entry name" value="TAT"/>
    <property type="match status" value="1"/>
</dbReference>
<dbReference type="AlphaFoldDB" id="A0A250IE86"/>
<feature type="region of interest" description="Disordered" evidence="3">
    <location>
        <begin position="396"/>
        <end position="421"/>
    </location>
</feature>
<dbReference type="InterPro" id="IPR006311">
    <property type="entry name" value="TAT_signal"/>
</dbReference>
<evidence type="ECO:0000256" key="2">
    <source>
        <dbReference type="ARBA" id="ARBA00023002"/>
    </source>
</evidence>
<proteinExistence type="inferred from homology"/>
<dbReference type="SUPFAM" id="SSF55347">
    <property type="entry name" value="Glyceraldehyde-3-phosphate dehydrogenase-like, C-terminal domain"/>
    <property type="match status" value="1"/>
</dbReference>
<evidence type="ECO:0000259" key="5">
    <source>
        <dbReference type="Pfam" id="PF22725"/>
    </source>
</evidence>
<dbReference type="Proteomes" id="UP000217289">
    <property type="component" value="Chromosome"/>
</dbReference>
<evidence type="ECO:0000313" key="6">
    <source>
        <dbReference type="EMBL" id="ATB29447.1"/>
    </source>
</evidence>
<evidence type="ECO:0000313" key="7">
    <source>
        <dbReference type="Proteomes" id="UP000217289"/>
    </source>
</evidence>
<organism evidence="6 7">
    <name type="scientific">Melittangium boletus DSM 14713</name>
    <dbReference type="NCBI Taxonomy" id="1294270"/>
    <lineage>
        <taxon>Bacteria</taxon>
        <taxon>Pseudomonadati</taxon>
        <taxon>Myxococcota</taxon>
        <taxon>Myxococcia</taxon>
        <taxon>Myxococcales</taxon>
        <taxon>Cystobacterineae</taxon>
        <taxon>Archangiaceae</taxon>
        <taxon>Melittangium</taxon>
    </lineage>
</organism>
<evidence type="ECO:0000256" key="3">
    <source>
        <dbReference type="SAM" id="MobiDB-lite"/>
    </source>
</evidence>
<keyword evidence="7" id="KW-1185">Reference proteome</keyword>